<gene>
    <name evidence="1" type="ORF">Ahu01nite_064010</name>
</gene>
<evidence type="ECO:0000313" key="1">
    <source>
        <dbReference type="EMBL" id="GIE23299.1"/>
    </source>
</evidence>
<sequence>MPILLAALDDNVDAWRAIGAAGTLGQAAAELVPRLCDHLRRVDLAQQWSRMSAQALLSALSGLGDAAAVPCIADVLAAAVRLEQNDVARAALKTLTAFGLAAAPALATIRLLTGSGDSQVRAAAVVALQSAGGPAETLARELLAGDLWFQLTAAADVLGAIGTPAAAALPRLRELLTHSYDWVRLHCAAALWDIDRSPVVLDVLLQAWEKNPAATPFVVGCLGRMGDAAGPALPMLRAELGRPRRDDFASIHADEELLRVIREIV</sequence>
<dbReference type="InterPro" id="IPR016024">
    <property type="entry name" value="ARM-type_fold"/>
</dbReference>
<dbReference type="Proteomes" id="UP000603200">
    <property type="component" value="Unassembled WGS sequence"/>
</dbReference>
<proteinExistence type="predicted"/>
<evidence type="ECO:0000313" key="2">
    <source>
        <dbReference type="Proteomes" id="UP000603200"/>
    </source>
</evidence>
<dbReference type="SUPFAM" id="SSF48371">
    <property type="entry name" value="ARM repeat"/>
    <property type="match status" value="1"/>
</dbReference>
<dbReference type="Pfam" id="PF13646">
    <property type="entry name" value="HEAT_2"/>
    <property type="match status" value="1"/>
</dbReference>
<keyword evidence="2" id="KW-1185">Reference proteome</keyword>
<evidence type="ECO:0008006" key="3">
    <source>
        <dbReference type="Google" id="ProtNLM"/>
    </source>
</evidence>
<dbReference type="InterPro" id="IPR011989">
    <property type="entry name" value="ARM-like"/>
</dbReference>
<name>A0ABQ3ZXJ3_9ACTN</name>
<protein>
    <recommendedName>
        <fullName evidence="3">HEAT repeat protein</fullName>
    </recommendedName>
</protein>
<comment type="caution">
    <text evidence="1">The sequence shown here is derived from an EMBL/GenBank/DDBJ whole genome shotgun (WGS) entry which is preliminary data.</text>
</comment>
<reference evidence="1 2" key="1">
    <citation type="submission" date="2021-01" db="EMBL/GenBank/DDBJ databases">
        <title>Whole genome shotgun sequence of Actinoplanes humidus NBRC 14915.</title>
        <authorList>
            <person name="Komaki H."/>
            <person name="Tamura T."/>
        </authorList>
    </citation>
    <scope>NUCLEOTIDE SEQUENCE [LARGE SCALE GENOMIC DNA]</scope>
    <source>
        <strain evidence="1 2">NBRC 14915</strain>
    </source>
</reference>
<dbReference type="EMBL" id="BOMN01000088">
    <property type="protein sequence ID" value="GIE23299.1"/>
    <property type="molecule type" value="Genomic_DNA"/>
</dbReference>
<organism evidence="1 2">
    <name type="scientific">Winogradskya humida</name>
    <dbReference type="NCBI Taxonomy" id="113566"/>
    <lineage>
        <taxon>Bacteria</taxon>
        <taxon>Bacillati</taxon>
        <taxon>Actinomycetota</taxon>
        <taxon>Actinomycetes</taxon>
        <taxon>Micromonosporales</taxon>
        <taxon>Micromonosporaceae</taxon>
        <taxon>Winogradskya</taxon>
    </lineage>
</organism>
<accession>A0ABQ3ZXJ3</accession>
<dbReference type="Gene3D" id="1.25.10.10">
    <property type="entry name" value="Leucine-rich Repeat Variant"/>
    <property type="match status" value="2"/>
</dbReference>